<keyword evidence="1" id="KW-1133">Transmembrane helix</keyword>
<keyword evidence="3" id="KW-1185">Reference proteome</keyword>
<feature type="transmembrane region" description="Helical" evidence="1">
    <location>
        <begin position="12"/>
        <end position="31"/>
    </location>
</feature>
<reference evidence="2 3" key="1">
    <citation type="submission" date="2016-11" db="EMBL/GenBank/DDBJ databases">
        <title>Whole genomes of Flavobacteriaceae.</title>
        <authorList>
            <person name="Stine C."/>
            <person name="Li C."/>
            <person name="Tadesse D."/>
        </authorList>
    </citation>
    <scope>NUCLEOTIDE SEQUENCE [LARGE SCALE GENOMIC DNA]</scope>
    <source>
        <strain evidence="2 3">DSM 21068</strain>
    </source>
</reference>
<name>A0A2S7KK07_9FLAO</name>
<organism evidence="2 3">
    <name type="scientific">Chryseobacterium piscicola</name>
    <dbReference type="NCBI Taxonomy" id="551459"/>
    <lineage>
        <taxon>Bacteria</taxon>
        <taxon>Pseudomonadati</taxon>
        <taxon>Bacteroidota</taxon>
        <taxon>Flavobacteriia</taxon>
        <taxon>Flavobacteriales</taxon>
        <taxon>Weeksellaceae</taxon>
        <taxon>Chryseobacterium group</taxon>
        <taxon>Chryseobacterium</taxon>
    </lineage>
</organism>
<keyword evidence="1" id="KW-0812">Transmembrane</keyword>
<dbReference type="RefSeq" id="WP_076451425.1">
    <property type="nucleotide sequence ID" value="NZ_FTOJ01000004.1"/>
</dbReference>
<keyword evidence="1" id="KW-0472">Membrane</keyword>
<evidence type="ECO:0000313" key="2">
    <source>
        <dbReference type="EMBL" id="PQA98253.1"/>
    </source>
</evidence>
<evidence type="ECO:0000313" key="3">
    <source>
        <dbReference type="Proteomes" id="UP000238314"/>
    </source>
</evidence>
<proteinExistence type="predicted"/>
<dbReference type="EMBL" id="MUGO01000001">
    <property type="protein sequence ID" value="PQA98253.1"/>
    <property type="molecule type" value="Genomic_DNA"/>
</dbReference>
<comment type="caution">
    <text evidence="2">The sequence shown here is derived from an EMBL/GenBank/DDBJ whole genome shotgun (WGS) entry which is preliminary data.</text>
</comment>
<dbReference type="AlphaFoldDB" id="A0A2S7KK07"/>
<sequence>MTIQVKTQNKMRFFGVLIISLFLHIHLYGAVTKINHKEVGLAINCKGAEEVRSYPDNVENTIVSDSIYQSSNVLAENSGKQFHEDPANIISTKTVSKESSNIQEEDHKIIFISAGTTVVGLDQVYEVKIEAETRKPQSKEVSKVSFSEQTNVALSEKKAKVKLAHLRNKIQEKPDYNFSSSPSSDSGISQRLGKTQTAVVISYNVLQKYALASVYDKTIVKIESQLKKQKFYTSHSYFLFRRYTCASLRAPPKNS</sequence>
<accession>A0A2S7KK07</accession>
<dbReference type="OrthoDB" id="1275260at2"/>
<protein>
    <submittedName>
        <fullName evidence="2">Uncharacterized protein</fullName>
    </submittedName>
</protein>
<gene>
    <name evidence="2" type="ORF">B0A70_01340</name>
</gene>
<dbReference type="Proteomes" id="UP000238314">
    <property type="component" value="Unassembled WGS sequence"/>
</dbReference>
<evidence type="ECO:0000256" key="1">
    <source>
        <dbReference type="SAM" id="Phobius"/>
    </source>
</evidence>